<evidence type="ECO:0000313" key="1">
    <source>
        <dbReference type="EMBL" id="CAK0832701.1"/>
    </source>
</evidence>
<comment type="caution">
    <text evidence="1">The sequence shown here is derived from an EMBL/GenBank/DDBJ whole genome shotgun (WGS) entry which is preliminary data.</text>
</comment>
<accession>A0ABN9SLM9</accession>
<proteinExistence type="predicted"/>
<dbReference type="PROSITE" id="PS51257">
    <property type="entry name" value="PROKAR_LIPOPROTEIN"/>
    <property type="match status" value="1"/>
</dbReference>
<protein>
    <submittedName>
        <fullName evidence="1">Uncharacterized protein</fullName>
    </submittedName>
</protein>
<sequence>MAVAKVVPLLRSDKPGALALTGLAGCGKRHAIAEAARQAGAAVTHHDLTQGAIQWGRLNSQQLISTGLVRSVHVISNASEHFLKDFAFVKRTHAKIILVADDAGPSMRASGVPVARMQPMSADAMAKQLFHEDSWDAEAALRCAQVAQGDWRKLRSTAEIFRHGNELTAGTDLVESSRKDATTSALHPSLAANQVLNGTADPGWALDPMVFAFLCVLGGLAAASFDGAELELRRAMSELLLLLGQRTRVQLLQEQTRLRAVRDYSEVIHKSAQALGLVADDRDAYAYYRVGEELDLDWDFSDPEKTCDLARWLDHIACALRSRPRQLFSSAAFSCASKAFAEQAGANKELETMVLWLRAVWGSLQHHEDPLRNCADLLDAAGAVVDYQLLFGVSMEVAAVCGDGSVLQSLASRLGELADTVADASVPREP</sequence>
<organism evidence="1 2">
    <name type="scientific">Prorocentrum cordatum</name>
    <dbReference type="NCBI Taxonomy" id="2364126"/>
    <lineage>
        <taxon>Eukaryota</taxon>
        <taxon>Sar</taxon>
        <taxon>Alveolata</taxon>
        <taxon>Dinophyceae</taxon>
        <taxon>Prorocentrales</taxon>
        <taxon>Prorocentraceae</taxon>
        <taxon>Prorocentrum</taxon>
    </lineage>
</organism>
<keyword evidence="2" id="KW-1185">Reference proteome</keyword>
<reference evidence="1" key="1">
    <citation type="submission" date="2023-10" db="EMBL/GenBank/DDBJ databases">
        <authorList>
            <person name="Chen Y."/>
            <person name="Shah S."/>
            <person name="Dougan E. K."/>
            <person name="Thang M."/>
            <person name="Chan C."/>
        </authorList>
    </citation>
    <scope>NUCLEOTIDE SEQUENCE [LARGE SCALE GENOMIC DNA]</scope>
</reference>
<dbReference type="Proteomes" id="UP001189429">
    <property type="component" value="Unassembled WGS sequence"/>
</dbReference>
<evidence type="ECO:0000313" key="2">
    <source>
        <dbReference type="Proteomes" id="UP001189429"/>
    </source>
</evidence>
<name>A0ABN9SLM9_9DINO</name>
<gene>
    <name evidence="1" type="ORF">PCOR1329_LOCUS30651</name>
</gene>
<dbReference type="EMBL" id="CAUYUJ010011847">
    <property type="protein sequence ID" value="CAK0832701.1"/>
    <property type="molecule type" value="Genomic_DNA"/>
</dbReference>